<dbReference type="InterPro" id="IPR000878">
    <property type="entry name" value="4pyrrol_Mease"/>
</dbReference>
<dbReference type="GO" id="GO:0017183">
    <property type="term" value="P:protein histidyl modification to diphthamide"/>
    <property type="evidence" value="ECO:0007669"/>
    <property type="project" value="UniProtKB-UniRule"/>
</dbReference>
<feature type="binding site" evidence="6 7">
    <location>
        <position position="203"/>
    </location>
    <ligand>
        <name>S-adenosyl-L-methionine</name>
        <dbReference type="ChEBI" id="CHEBI:59789"/>
    </ligand>
</feature>
<feature type="binding site" evidence="6 7">
    <location>
        <position position="9"/>
    </location>
    <ligand>
        <name>S-adenosyl-L-methionine</name>
        <dbReference type="ChEBI" id="CHEBI:59789"/>
    </ligand>
</feature>
<dbReference type="NCBIfam" id="TIGR00522">
    <property type="entry name" value="dph5"/>
    <property type="match status" value="1"/>
</dbReference>
<dbReference type="EMBL" id="JXOJ01000002">
    <property type="protein sequence ID" value="KLK88105.1"/>
    <property type="molecule type" value="Genomic_DNA"/>
</dbReference>
<name>A0A0H1QYX9_9EURY</name>
<dbReference type="Pfam" id="PF00590">
    <property type="entry name" value="TP_methylase"/>
    <property type="match status" value="1"/>
</dbReference>
<comment type="catalytic activity">
    <reaction evidence="6">
        <text>2-[(3S)-amino-3-carboxypropyl]-L-histidyl-[translation elongation factor 2] + 3 S-adenosyl-L-methionine = diphthine-[translation elongation factor 2] + 3 S-adenosyl-L-homocysteine + 3 H(+)</text>
        <dbReference type="Rhea" id="RHEA:36415"/>
        <dbReference type="Rhea" id="RHEA-COMP:9749"/>
        <dbReference type="Rhea" id="RHEA-COMP:10172"/>
        <dbReference type="ChEBI" id="CHEBI:15378"/>
        <dbReference type="ChEBI" id="CHEBI:57856"/>
        <dbReference type="ChEBI" id="CHEBI:59789"/>
        <dbReference type="ChEBI" id="CHEBI:73995"/>
        <dbReference type="ChEBI" id="CHEBI:82696"/>
        <dbReference type="EC" id="2.1.1.98"/>
    </reaction>
</comment>
<dbReference type="InterPro" id="IPR035996">
    <property type="entry name" value="4pyrrol_Methylase_sf"/>
</dbReference>
<feature type="binding site" evidence="6 7">
    <location>
        <begin position="113"/>
        <end position="114"/>
    </location>
    <ligand>
        <name>S-adenosyl-L-methionine</name>
        <dbReference type="ChEBI" id="CHEBI:59789"/>
    </ligand>
</feature>
<evidence type="ECO:0000256" key="6">
    <source>
        <dbReference type="HAMAP-Rule" id="MF_01084"/>
    </source>
</evidence>
<dbReference type="InterPro" id="IPR014777">
    <property type="entry name" value="4pyrrole_Mease_sub1"/>
</dbReference>
<protein>
    <recommendedName>
        <fullName evidence="6">Diphthine synthase</fullName>
        <ecNumber evidence="6">2.1.1.98</ecNumber>
    </recommendedName>
    <alternativeName>
        <fullName evidence="6">Diphthamide biosynthesis methyltransferase</fullName>
    </alternativeName>
</protein>
<keyword evidence="4 6" id="KW-0808">Transferase</keyword>
<dbReference type="PANTHER" id="PTHR10882:SF0">
    <property type="entry name" value="DIPHTHINE METHYL ESTER SYNTHASE"/>
    <property type="match status" value="1"/>
</dbReference>
<comment type="caution">
    <text evidence="9">The sequence shown here is derived from an EMBL/GenBank/DDBJ whole genome shotgun (WGS) entry which is preliminary data.</text>
</comment>
<dbReference type="Gene3D" id="3.30.950.10">
    <property type="entry name" value="Methyltransferase, Cobalt-precorrin-4 Transmethylase, Domain 2"/>
    <property type="match status" value="1"/>
</dbReference>
<dbReference type="AlphaFoldDB" id="A0A0H1QYX9"/>
<keyword evidence="10" id="KW-1185">Reference proteome</keyword>
<feature type="binding site" evidence="6 7">
    <location>
        <position position="165"/>
    </location>
    <ligand>
        <name>S-adenosyl-L-methionine</name>
        <dbReference type="ChEBI" id="CHEBI:59789"/>
    </ligand>
</feature>
<feature type="binding site" evidence="6 7">
    <location>
        <position position="85"/>
    </location>
    <ligand>
        <name>S-adenosyl-L-methionine</name>
        <dbReference type="ChEBI" id="CHEBI:59789"/>
    </ligand>
</feature>
<dbReference type="PATRIC" id="fig|1550566.3.peg.710"/>
<keyword evidence="5 6" id="KW-0949">S-adenosyl-L-methionine</keyword>
<dbReference type="GO" id="GO:0004164">
    <property type="term" value="F:diphthine synthase activity"/>
    <property type="evidence" value="ECO:0007669"/>
    <property type="project" value="UniProtKB-UniRule"/>
</dbReference>
<comment type="similarity">
    <text evidence="2 6">Belongs to the diphthine synthase family.</text>
</comment>
<evidence type="ECO:0000313" key="10">
    <source>
        <dbReference type="Proteomes" id="UP000035301"/>
    </source>
</evidence>
<feature type="binding site" evidence="6 7">
    <location>
        <position position="228"/>
    </location>
    <ligand>
        <name>S-adenosyl-L-methionine</name>
        <dbReference type="ChEBI" id="CHEBI:59789"/>
    </ligand>
</feature>
<accession>A0A0H1QYX9</accession>
<dbReference type="HAMAP" id="MF_01084">
    <property type="entry name" value="Diphthine_synth"/>
    <property type="match status" value="1"/>
</dbReference>
<dbReference type="InterPro" id="IPR004551">
    <property type="entry name" value="Dphthn_synthase"/>
</dbReference>
<sequence length="250" mass="26814">MLTFVGLGLYDLGDISVKGLEYVRNADTVFLEAYTSRLMGADVGAMEAFFGKEIRVLGREDVEQNPRDILDCAAAGRVAFLTGGDPMVSTTHADLRMRAAAAGIETSIIHASSISSAVSGLSGLQNYRFGKSCSVPFPAKGWFPTAPIETIAANLAQNLHTLVYLDIQNDRYMRVPEAIAVLEEMAQKRGIEPPALYVGIARAGSERPVVAAGTGATLKETDFGPPLHILAVPADLHPMEREYLETFAGL</sequence>
<dbReference type="SUPFAM" id="SSF53790">
    <property type="entry name" value="Tetrapyrrole methylase"/>
    <property type="match status" value="1"/>
</dbReference>
<proteinExistence type="inferred from homology"/>
<reference evidence="9 10" key="1">
    <citation type="journal article" date="2015" name="Int. J. Syst. Evol. Microbiol.">
        <title>Methanoculleus sediminis sp. nov., a methanogen from sediments near a submarine mud volcano.</title>
        <authorList>
            <person name="Chen S.C."/>
            <person name="Chen M.F."/>
            <person name="Lai M.C."/>
            <person name="Weng C.Y."/>
            <person name="Wu S.Y."/>
            <person name="Lin S."/>
            <person name="Yang T.F."/>
            <person name="Chen P.C."/>
        </authorList>
    </citation>
    <scope>NUCLEOTIDE SEQUENCE [LARGE SCALE GENOMIC DNA]</scope>
    <source>
        <strain evidence="9 10">S3Fa</strain>
    </source>
</reference>
<evidence type="ECO:0000313" key="9">
    <source>
        <dbReference type="EMBL" id="KLK88105.1"/>
    </source>
</evidence>
<dbReference type="STRING" id="1550566.SZ63_03290"/>
<dbReference type="EC" id="2.1.1.98" evidence="6"/>
<comment type="function">
    <text evidence="6">S-adenosyl-L-methionine-dependent methyltransferase that catalyzes the trimethylation of the amino group of the modified target histidine residue in translation elongation factor 2 (EF-2), to form an intermediate called diphthine. The three successive methylation reactions represent the second step of diphthamide biosynthesis.</text>
</comment>
<keyword evidence="3 6" id="KW-0489">Methyltransferase</keyword>
<evidence type="ECO:0000256" key="5">
    <source>
        <dbReference type="ARBA" id="ARBA00022691"/>
    </source>
</evidence>
<dbReference type="Gene3D" id="3.40.1010.10">
    <property type="entry name" value="Cobalt-precorrin-4 Transmethylase, Domain 1"/>
    <property type="match status" value="1"/>
</dbReference>
<comment type="subunit">
    <text evidence="6">Homodimer.</text>
</comment>
<dbReference type="CDD" id="cd11647">
    <property type="entry name" value="DHP5_DphB"/>
    <property type="match status" value="1"/>
</dbReference>
<dbReference type="InterPro" id="IPR014776">
    <property type="entry name" value="4pyrrole_Mease_sub2"/>
</dbReference>
<dbReference type="PANTHER" id="PTHR10882">
    <property type="entry name" value="DIPHTHINE SYNTHASE"/>
    <property type="match status" value="1"/>
</dbReference>
<evidence type="ECO:0000256" key="1">
    <source>
        <dbReference type="ARBA" id="ARBA00005156"/>
    </source>
</evidence>
<evidence type="ECO:0000259" key="8">
    <source>
        <dbReference type="Pfam" id="PF00590"/>
    </source>
</evidence>
<evidence type="ECO:0000256" key="4">
    <source>
        <dbReference type="ARBA" id="ARBA00022679"/>
    </source>
</evidence>
<evidence type="ECO:0000256" key="2">
    <source>
        <dbReference type="ARBA" id="ARBA00006729"/>
    </source>
</evidence>
<dbReference type="OrthoDB" id="39139at2157"/>
<dbReference type="Proteomes" id="UP000035301">
    <property type="component" value="Unassembled WGS sequence"/>
</dbReference>
<evidence type="ECO:0000256" key="7">
    <source>
        <dbReference type="PIRSR" id="PIRSR036432-1"/>
    </source>
</evidence>
<comment type="pathway">
    <text evidence="1 6">Protein modification; peptidyl-diphthamide biosynthesis.</text>
</comment>
<feature type="binding site" evidence="6 7">
    <location>
        <position position="88"/>
    </location>
    <ligand>
        <name>S-adenosyl-L-methionine</name>
        <dbReference type="ChEBI" id="CHEBI:59789"/>
    </ligand>
</feature>
<dbReference type="GO" id="GO:0032259">
    <property type="term" value="P:methylation"/>
    <property type="evidence" value="ECO:0007669"/>
    <property type="project" value="UniProtKB-KW"/>
</dbReference>
<dbReference type="RefSeq" id="WP_048181161.1">
    <property type="nucleotide sequence ID" value="NZ_JXOJ01000002.1"/>
</dbReference>
<dbReference type="PIRSF" id="PIRSF036432">
    <property type="entry name" value="Diphthine_synth"/>
    <property type="match status" value="1"/>
</dbReference>
<dbReference type="UniPathway" id="UPA00559"/>
<organism evidence="9 10">
    <name type="scientific">Methanoculleus sediminis</name>
    <dbReference type="NCBI Taxonomy" id="1550566"/>
    <lineage>
        <taxon>Archaea</taxon>
        <taxon>Methanobacteriati</taxon>
        <taxon>Methanobacteriota</taxon>
        <taxon>Stenosarchaea group</taxon>
        <taxon>Methanomicrobia</taxon>
        <taxon>Methanomicrobiales</taxon>
        <taxon>Methanomicrobiaceae</taxon>
        <taxon>Methanoculleus</taxon>
    </lineage>
</organism>
<gene>
    <name evidence="6" type="primary">dphB</name>
    <name evidence="9" type="ORF">SZ63_03290</name>
</gene>
<evidence type="ECO:0000256" key="3">
    <source>
        <dbReference type="ARBA" id="ARBA00022603"/>
    </source>
</evidence>
<feature type="domain" description="Tetrapyrrole methylase" evidence="8">
    <location>
        <begin position="1"/>
        <end position="216"/>
    </location>
</feature>